<evidence type="ECO:0000313" key="2">
    <source>
        <dbReference type="EMBL" id="VDN44313.1"/>
    </source>
</evidence>
<sequence length="273" mass="31423">MDTAHPESLRRIQEIEAVQPAKPSDEEFVPEMPYFTAQLSGPKEVLREGQSVHMDCMVQPINDPNLKIEWFLNGYPVMFGSRIRTMHDFGYVGLEFLHIHPEDSGTYTCKASNAAGEATTEFFIECKRKWLWNDGCAFALLYIALFSMQKFAARRNIYLDTQHAESWLKIQEMENYQPPHEPSPELTFPPPTFTEPLQVNTFIFVTLFGTITKFFALLQLQFDGWFQNVDGIIDGQSVRLECRLQPINDPTLKVYWTKNGLPLPEGMESIKIC</sequence>
<dbReference type="PROSITE" id="PS50835">
    <property type="entry name" value="IG_LIKE"/>
    <property type="match status" value="2"/>
</dbReference>
<dbReference type="InterPro" id="IPR013783">
    <property type="entry name" value="Ig-like_fold"/>
</dbReference>
<dbReference type="PANTHER" id="PTHR47633">
    <property type="entry name" value="IMMUNOGLOBULIN"/>
    <property type="match status" value="1"/>
</dbReference>
<dbReference type="WBParaSite" id="GPUH_0002555401-mRNA-1">
    <property type="protein sequence ID" value="GPUH_0002555401-mRNA-1"/>
    <property type="gene ID" value="GPUH_0002555401"/>
</dbReference>
<feature type="domain" description="Ig-like" evidence="1">
    <location>
        <begin position="33"/>
        <end position="125"/>
    </location>
</feature>
<gene>
    <name evidence="2" type="ORF">GPUH_LOCUS25524</name>
</gene>
<dbReference type="Proteomes" id="UP000271098">
    <property type="component" value="Unassembled WGS sequence"/>
</dbReference>
<dbReference type="InterPro" id="IPR013098">
    <property type="entry name" value="Ig_I-set"/>
</dbReference>
<dbReference type="SMART" id="SM00408">
    <property type="entry name" value="IGc2"/>
    <property type="match status" value="1"/>
</dbReference>
<name>A0A183EX33_9BILA</name>
<reference evidence="2 3" key="2">
    <citation type="submission" date="2018-11" db="EMBL/GenBank/DDBJ databases">
        <authorList>
            <consortium name="Pathogen Informatics"/>
        </authorList>
    </citation>
    <scope>NUCLEOTIDE SEQUENCE [LARGE SCALE GENOMIC DNA]</scope>
</reference>
<keyword evidence="3" id="KW-1185">Reference proteome</keyword>
<dbReference type="SMART" id="SM00409">
    <property type="entry name" value="IG"/>
    <property type="match status" value="1"/>
</dbReference>
<dbReference type="FunFam" id="2.60.40.10:FF:002009">
    <property type="match status" value="1"/>
</dbReference>
<dbReference type="PANTHER" id="PTHR47633:SF4">
    <property type="entry name" value="MYOPALLADIN ISOFORM X1"/>
    <property type="match status" value="1"/>
</dbReference>
<evidence type="ECO:0000313" key="4">
    <source>
        <dbReference type="WBParaSite" id="GPUH_0002555401-mRNA-1"/>
    </source>
</evidence>
<evidence type="ECO:0000313" key="3">
    <source>
        <dbReference type="Proteomes" id="UP000271098"/>
    </source>
</evidence>
<evidence type="ECO:0000259" key="1">
    <source>
        <dbReference type="PROSITE" id="PS50835"/>
    </source>
</evidence>
<dbReference type="InterPro" id="IPR036179">
    <property type="entry name" value="Ig-like_dom_sf"/>
</dbReference>
<dbReference type="InterPro" id="IPR003599">
    <property type="entry name" value="Ig_sub"/>
</dbReference>
<dbReference type="AlphaFoldDB" id="A0A183EX33"/>
<reference evidence="4" key="1">
    <citation type="submission" date="2016-06" db="UniProtKB">
        <authorList>
            <consortium name="WormBaseParasite"/>
        </authorList>
    </citation>
    <scope>IDENTIFICATION</scope>
</reference>
<dbReference type="Pfam" id="PF07679">
    <property type="entry name" value="I-set"/>
    <property type="match status" value="1"/>
</dbReference>
<organism evidence="4">
    <name type="scientific">Gongylonema pulchrum</name>
    <dbReference type="NCBI Taxonomy" id="637853"/>
    <lineage>
        <taxon>Eukaryota</taxon>
        <taxon>Metazoa</taxon>
        <taxon>Ecdysozoa</taxon>
        <taxon>Nematoda</taxon>
        <taxon>Chromadorea</taxon>
        <taxon>Rhabditida</taxon>
        <taxon>Spirurina</taxon>
        <taxon>Spiruromorpha</taxon>
        <taxon>Spiruroidea</taxon>
        <taxon>Gongylonematidae</taxon>
        <taxon>Gongylonema</taxon>
    </lineage>
</organism>
<dbReference type="SUPFAM" id="SSF48726">
    <property type="entry name" value="Immunoglobulin"/>
    <property type="match status" value="2"/>
</dbReference>
<dbReference type="InterPro" id="IPR003598">
    <property type="entry name" value="Ig_sub2"/>
</dbReference>
<dbReference type="OrthoDB" id="6612025at2759"/>
<protein>
    <submittedName>
        <fullName evidence="4">Ig-like domain-containing protein</fullName>
    </submittedName>
</protein>
<feature type="domain" description="Ig-like" evidence="1">
    <location>
        <begin position="234"/>
        <end position="273"/>
    </location>
</feature>
<dbReference type="Gene3D" id="2.60.40.10">
    <property type="entry name" value="Immunoglobulins"/>
    <property type="match status" value="1"/>
</dbReference>
<accession>A0A183EX33</accession>
<dbReference type="InterPro" id="IPR007110">
    <property type="entry name" value="Ig-like_dom"/>
</dbReference>
<proteinExistence type="predicted"/>
<dbReference type="EMBL" id="UYRT01105576">
    <property type="protein sequence ID" value="VDN44313.1"/>
    <property type="molecule type" value="Genomic_DNA"/>
</dbReference>